<feature type="compositionally biased region" description="Low complexity" evidence="1">
    <location>
        <begin position="60"/>
        <end position="75"/>
    </location>
</feature>
<organism evidence="2 3">
    <name type="scientific">Armillaria tabescens</name>
    <name type="common">Ringless honey mushroom</name>
    <name type="synonym">Agaricus tabescens</name>
    <dbReference type="NCBI Taxonomy" id="1929756"/>
    <lineage>
        <taxon>Eukaryota</taxon>
        <taxon>Fungi</taxon>
        <taxon>Dikarya</taxon>
        <taxon>Basidiomycota</taxon>
        <taxon>Agaricomycotina</taxon>
        <taxon>Agaricomycetes</taxon>
        <taxon>Agaricomycetidae</taxon>
        <taxon>Agaricales</taxon>
        <taxon>Marasmiineae</taxon>
        <taxon>Physalacriaceae</taxon>
        <taxon>Desarmillaria</taxon>
    </lineage>
</organism>
<evidence type="ECO:0000256" key="1">
    <source>
        <dbReference type="SAM" id="MobiDB-lite"/>
    </source>
</evidence>
<keyword evidence="3" id="KW-1185">Reference proteome</keyword>
<dbReference type="EMBL" id="JAUEPS010000078">
    <property type="protein sequence ID" value="KAK0440197.1"/>
    <property type="molecule type" value="Genomic_DNA"/>
</dbReference>
<evidence type="ECO:0000313" key="3">
    <source>
        <dbReference type="Proteomes" id="UP001175211"/>
    </source>
</evidence>
<accession>A0AA39JCF3</accession>
<feature type="compositionally biased region" description="Low complexity" evidence="1">
    <location>
        <begin position="154"/>
        <end position="181"/>
    </location>
</feature>
<gene>
    <name evidence="2" type="ORF">EV420DRAFT_1582136</name>
</gene>
<dbReference type="Proteomes" id="UP001175211">
    <property type="component" value="Unassembled WGS sequence"/>
</dbReference>
<sequence length="254" mass="26190">MSVYRASPSTATRHHAPQSRVSDRIQHLPSHSPSHASFKGPPAVISGSKVGSFVPPAPSAAPSHHSSSRSRAFAPPSHVSSAAYRHSSAGWSMAPSTVLPSDSASQVGGSVIGSPPIVPTPSVHHSSSHISRSLSHSVSASPAVVPAPIPSHVSRHVPSVAPSHSSSHSRALSAPSSSNNSKGSGYSVIHAKPSQMVIVPLAHGGCVIVPPKGKRVTVSKVWNFFPFFSHGVLELITVIPAGLRPLIWGSRSAS</sequence>
<feature type="compositionally biased region" description="Low complexity" evidence="1">
    <location>
        <begin position="120"/>
        <end position="135"/>
    </location>
</feature>
<reference evidence="2" key="1">
    <citation type="submission" date="2023-06" db="EMBL/GenBank/DDBJ databases">
        <authorList>
            <consortium name="Lawrence Berkeley National Laboratory"/>
            <person name="Ahrendt S."/>
            <person name="Sahu N."/>
            <person name="Indic B."/>
            <person name="Wong-Bajracharya J."/>
            <person name="Merenyi Z."/>
            <person name="Ke H.-M."/>
            <person name="Monk M."/>
            <person name="Kocsube S."/>
            <person name="Drula E."/>
            <person name="Lipzen A."/>
            <person name="Balint B."/>
            <person name="Henrissat B."/>
            <person name="Andreopoulos B."/>
            <person name="Martin F.M."/>
            <person name="Harder C.B."/>
            <person name="Rigling D."/>
            <person name="Ford K.L."/>
            <person name="Foster G.D."/>
            <person name="Pangilinan J."/>
            <person name="Papanicolaou A."/>
            <person name="Barry K."/>
            <person name="LaButti K."/>
            <person name="Viragh M."/>
            <person name="Koriabine M."/>
            <person name="Yan M."/>
            <person name="Riley R."/>
            <person name="Champramary S."/>
            <person name="Plett K.L."/>
            <person name="Tsai I.J."/>
            <person name="Slot J."/>
            <person name="Sipos G."/>
            <person name="Plett J."/>
            <person name="Nagy L.G."/>
            <person name="Grigoriev I.V."/>
        </authorList>
    </citation>
    <scope>NUCLEOTIDE SEQUENCE</scope>
    <source>
        <strain evidence="2">CCBAS 213</strain>
    </source>
</reference>
<feature type="region of interest" description="Disordered" evidence="1">
    <location>
        <begin position="1"/>
        <end position="75"/>
    </location>
</feature>
<comment type="caution">
    <text evidence="2">The sequence shown here is derived from an EMBL/GenBank/DDBJ whole genome shotgun (WGS) entry which is preliminary data.</text>
</comment>
<dbReference type="GeneID" id="85358239"/>
<dbReference type="RefSeq" id="XP_060323521.1">
    <property type="nucleotide sequence ID" value="XM_060474691.1"/>
</dbReference>
<protein>
    <submittedName>
        <fullName evidence="2">Uncharacterized protein</fullName>
    </submittedName>
</protein>
<proteinExistence type="predicted"/>
<name>A0AA39JCF3_ARMTA</name>
<dbReference type="AlphaFoldDB" id="A0AA39JCF3"/>
<feature type="compositionally biased region" description="Polar residues" evidence="1">
    <location>
        <begin position="99"/>
        <end position="108"/>
    </location>
</feature>
<feature type="region of interest" description="Disordered" evidence="1">
    <location>
        <begin position="99"/>
        <end position="135"/>
    </location>
</feature>
<evidence type="ECO:0000313" key="2">
    <source>
        <dbReference type="EMBL" id="KAK0440197.1"/>
    </source>
</evidence>
<feature type="region of interest" description="Disordered" evidence="1">
    <location>
        <begin position="154"/>
        <end position="186"/>
    </location>
</feature>